<feature type="region of interest" description="Disordered" evidence="1">
    <location>
        <begin position="30"/>
        <end position="55"/>
    </location>
</feature>
<accession>A0AAW0AIY6</accession>
<comment type="caution">
    <text evidence="2">The sequence shown here is derived from an EMBL/GenBank/DDBJ whole genome shotgun (WGS) entry which is preliminary data.</text>
</comment>
<sequence length="352" mass="38714">MTTFTNENIDPALLAMDPAAQLLAQLRSGSGPSASAINSPNAPHDDDEDNEMPPARITFPGSNNSLAAFGRLVKNQLKLSENSSVSLNQACQLSADERIIMLFAHVLELGDLVRKNEKSEKWAVSNQLKVLLTAYRGLGASAHVMNAMRESNVPELPSEDQTVECEEVLSKISSKATQFRNVFKTNITCSLVSGSELRNIAALTNKILSGTSIKATLEFYVRVAFLRWVMKAYPGLEDGFWLQVDICIHSNSKRCDSQKELDSFYNAIYQDDIKEYGDPAATSFKTVDLNTANSSWQAAVRRHSKLVEFNPKSEQLLAAMKAQAVGGPKGVKRARVEEAMNENQPLVSVEDQ</sequence>
<name>A0AAW0AIY6_9AGAR</name>
<evidence type="ECO:0000313" key="3">
    <source>
        <dbReference type="Proteomes" id="UP001362999"/>
    </source>
</evidence>
<dbReference type="EMBL" id="JAWWNJ010000064">
    <property type="protein sequence ID" value="KAK7012708.1"/>
    <property type="molecule type" value="Genomic_DNA"/>
</dbReference>
<organism evidence="2 3">
    <name type="scientific">Favolaschia claudopus</name>
    <dbReference type="NCBI Taxonomy" id="2862362"/>
    <lineage>
        <taxon>Eukaryota</taxon>
        <taxon>Fungi</taxon>
        <taxon>Dikarya</taxon>
        <taxon>Basidiomycota</taxon>
        <taxon>Agaricomycotina</taxon>
        <taxon>Agaricomycetes</taxon>
        <taxon>Agaricomycetidae</taxon>
        <taxon>Agaricales</taxon>
        <taxon>Marasmiineae</taxon>
        <taxon>Mycenaceae</taxon>
        <taxon>Favolaschia</taxon>
    </lineage>
</organism>
<feature type="compositionally biased region" description="Polar residues" evidence="1">
    <location>
        <begin position="30"/>
        <end position="41"/>
    </location>
</feature>
<proteinExistence type="predicted"/>
<dbReference type="Proteomes" id="UP001362999">
    <property type="component" value="Unassembled WGS sequence"/>
</dbReference>
<evidence type="ECO:0000313" key="2">
    <source>
        <dbReference type="EMBL" id="KAK7012708.1"/>
    </source>
</evidence>
<dbReference type="AlphaFoldDB" id="A0AAW0AIY6"/>
<protein>
    <recommendedName>
        <fullName evidence="4">Nucleocapsid protein</fullName>
    </recommendedName>
</protein>
<reference evidence="2 3" key="1">
    <citation type="journal article" date="2024" name="J Genomics">
        <title>Draft genome sequencing and assembly of Favolaschia claudopus CIRM-BRFM 2984 isolated from oak limbs.</title>
        <authorList>
            <person name="Navarro D."/>
            <person name="Drula E."/>
            <person name="Chaduli D."/>
            <person name="Cazenave R."/>
            <person name="Ahrendt S."/>
            <person name="Wang J."/>
            <person name="Lipzen A."/>
            <person name="Daum C."/>
            <person name="Barry K."/>
            <person name="Grigoriev I.V."/>
            <person name="Favel A."/>
            <person name="Rosso M.N."/>
            <person name="Martin F."/>
        </authorList>
    </citation>
    <scope>NUCLEOTIDE SEQUENCE [LARGE SCALE GENOMIC DNA]</scope>
    <source>
        <strain evidence="2 3">CIRM-BRFM 2984</strain>
    </source>
</reference>
<evidence type="ECO:0000256" key="1">
    <source>
        <dbReference type="SAM" id="MobiDB-lite"/>
    </source>
</evidence>
<keyword evidence="3" id="KW-1185">Reference proteome</keyword>
<evidence type="ECO:0008006" key="4">
    <source>
        <dbReference type="Google" id="ProtNLM"/>
    </source>
</evidence>
<gene>
    <name evidence="2" type="ORF">R3P38DRAFT_2549979</name>
</gene>